<dbReference type="RefSeq" id="WP_016181015.1">
    <property type="nucleotide sequence ID" value="NZ_CAAKNX010000002.1"/>
</dbReference>
<gene>
    <name evidence="4" type="ORF">AUF17_12085</name>
    <name evidence="3" type="ORF">EK398_05290</name>
    <name evidence="2" type="ORF">P7D79_00120</name>
</gene>
<sequence length="259" mass="27375">MEFTVILIKSIIIGGLLGFSASMGAARMFHAPSTQGLGAFRTLGEMNACMGDPASHFSFGLGFFFNAWASTVGAGAFTQDVTHRIIPNWAASVLLAKNKNVSETMHDPRKMGFVGAVVGALVVAFLNSTAAAIPEALQVTAVAVLVPAATTLINVVMPVIFWLAALDAGKRTGFWGTLFGGIAQLIMGNAVPGVVLGILIGKGVDEIGWSKVTKMMMGAIILLFVLSGFFRGFDLQVLESFKLQAPNWLENIHKMLGLS</sequence>
<dbReference type="GeneID" id="69567059"/>
<organism evidence="3 5">
    <name type="scientific">Enterococcus avium</name>
    <name type="common">Streptococcus avium</name>
    <dbReference type="NCBI Taxonomy" id="33945"/>
    <lineage>
        <taxon>Bacteria</taxon>
        <taxon>Bacillati</taxon>
        <taxon>Bacillota</taxon>
        <taxon>Bacilli</taxon>
        <taxon>Lactobacillales</taxon>
        <taxon>Enterococcaceae</taxon>
        <taxon>Enterococcus</taxon>
    </lineage>
</organism>
<dbReference type="EMBL" id="JARPWY010000001">
    <property type="protein sequence ID" value="MDT2512621.1"/>
    <property type="molecule type" value="Genomic_DNA"/>
</dbReference>
<dbReference type="EMBL" id="PDXQ01000001">
    <property type="protein sequence ID" value="TRZ34788.1"/>
    <property type="molecule type" value="Genomic_DNA"/>
</dbReference>
<evidence type="ECO:0000313" key="3">
    <source>
        <dbReference type="EMBL" id="RVU94303.1"/>
    </source>
</evidence>
<feature type="transmembrane region" description="Helical" evidence="1">
    <location>
        <begin position="212"/>
        <end position="233"/>
    </location>
</feature>
<dbReference type="AlphaFoldDB" id="A0A2N8Q1G5"/>
<dbReference type="NCBIfam" id="TIGR03580">
    <property type="entry name" value="EF_0832"/>
    <property type="match status" value="1"/>
</dbReference>
<dbReference type="Proteomes" id="UP000288388">
    <property type="component" value="Unassembled WGS sequence"/>
</dbReference>
<evidence type="ECO:0000313" key="2">
    <source>
        <dbReference type="EMBL" id="MDT2512621.1"/>
    </source>
</evidence>
<dbReference type="Proteomes" id="UP000316316">
    <property type="component" value="Unassembled WGS sequence"/>
</dbReference>
<reference evidence="4 6" key="1">
    <citation type="submission" date="2017-10" db="EMBL/GenBank/DDBJ databases">
        <title>FDA dAtabase for Regulatory Grade micrObial Sequences (FDA-ARGOS): Supporting development and validation of Infectious Disease Dx tests.</title>
        <authorList>
            <person name="Campos J."/>
            <person name="Goldberg B."/>
            <person name="Tallon L.J."/>
            <person name="Sadzewicz L."/>
            <person name="Sengamalay N."/>
            <person name="Ott S."/>
            <person name="Godinez A."/>
            <person name="Nagaraj S."/>
            <person name="Vyas G."/>
            <person name="Aluvathingal J."/>
            <person name="Nadendla S."/>
            <person name="Geyer C."/>
            <person name="Nandy P."/>
            <person name="Hobson J."/>
            <person name="Sichtig H."/>
        </authorList>
    </citation>
    <scope>NUCLEOTIDE SEQUENCE [LARGE SCALE GENOMIC DNA]</scope>
    <source>
        <strain evidence="4 6">FDAARGOS_185</strain>
    </source>
</reference>
<feature type="transmembrane region" description="Helical" evidence="1">
    <location>
        <begin position="178"/>
        <end position="200"/>
    </location>
</feature>
<feature type="transmembrane region" description="Helical" evidence="1">
    <location>
        <begin position="6"/>
        <end position="26"/>
    </location>
</feature>
<reference evidence="2 7" key="3">
    <citation type="submission" date="2023-03" db="EMBL/GenBank/DDBJ databases">
        <authorList>
            <person name="Shen W."/>
            <person name="Cai J."/>
        </authorList>
    </citation>
    <scope>NUCLEOTIDE SEQUENCE [LARGE SCALE GENOMIC DNA]</scope>
    <source>
        <strain evidence="2 7">Y2</strain>
    </source>
</reference>
<keyword evidence="1" id="KW-1133">Transmembrane helix</keyword>
<keyword evidence="1" id="KW-0812">Transmembrane</keyword>
<name>A0A2N8Q1G5_ENTAV</name>
<accession>A0A2N8Q1G5</accession>
<dbReference type="EMBL" id="RYZS01000001">
    <property type="protein sequence ID" value="RVU94303.1"/>
    <property type="molecule type" value="Genomic_DNA"/>
</dbReference>
<evidence type="ECO:0000313" key="4">
    <source>
        <dbReference type="EMBL" id="TRZ34788.1"/>
    </source>
</evidence>
<evidence type="ECO:0000313" key="5">
    <source>
        <dbReference type="Proteomes" id="UP000288388"/>
    </source>
</evidence>
<keyword evidence="1" id="KW-0472">Membrane</keyword>
<comment type="caution">
    <text evidence="3">The sequence shown here is derived from an EMBL/GenBank/DDBJ whole genome shotgun (WGS) entry which is preliminary data.</text>
</comment>
<dbReference type="Pfam" id="PF14188">
    <property type="entry name" value="DUF4311"/>
    <property type="match status" value="1"/>
</dbReference>
<evidence type="ECO:0000313" key="6">
    <source>
        <dbReference type="Proteomes" id="UP000316316"/>
    </source>
</evidence>
<evidence type="ECO:0000256" key="1">
    <source>
        <dbReference type="SAM" id="Phobius"/>
    </source>
</evidence>
<dbReference type="Proteomes" id="UP001264335">
    <property type="component" value="Unassembled WGS sequence"/>
</dbReference>
<feature type="transmembrane region" description="Helical" evidence="1">
    <location>
        <begin position="139"/>
        <end position="166"/>
    </location>
</feature>
<proteinExistence type="predicted"/>
<evidence type="ECO:0000313" key="7">
    <source>
        <dbReference type="Proteomes" id="UP001264335"/>
    </source>
</evidence>
<reference evidence="3 5" key="2">
    <citation type="submission" date="2018-12" db="EMBL/GenBank/DDBJ databases">
        <title>A novel vanA-carrying plasmid in a clinical isolate of Enterococcus avium.</title>
        <authorList>
            <person name="Bernasconi O.J."/>
            <person name="Luzzaro F."/>
            <person name="Endimiani A."/>
        </authorList>
    </citation>
    <scope>NUCLEOTIDE SEQUENCE [LARGE SCALE GENOMIC DNA]</scope>
    <source>
        <strain evidence="3 5">LC0559/18</strain>
    </source>
</reference>
<feature type="transmembrane region" description="Helical" evidence="1">
    <location>
        <begin position="113"/>
        <end position="133"/>
    </location>
</feature>
<dbReference type="InterPro" id="IPR020042">
    <property type="entry name" value="DUF4311"/>
</dbReference>
<protein>
    <submittedName>
        <fullName evidence="3">DUF4311 domain-containing protein</fullName>
    </submittedName>
</protein>